<keyword evidence="2 4" id="KW-0863">Zinc-finger</keyword>
<evidence type="ECO:0000259" key="5">
    <source>
        <dbReference type="PROSITE" id="PS51266"/>
    </source>
</evidence>
<evidence type="ECO:0000313" key="6">
    <source>
        <dbReference type="EMBL" id="QLG74721.1"/>
    </source>
</evidence>
<dbReference type="AlphaFoldDB" id="A0A7H9B7M0"/>
<dbReference type="OrthoDB" id="411372at2759"/>
<dbReference type="InterPro" id="IPR037274">
    <property type="entry name" value="Znf_CHY_sf"/>
</dbReference>
<protein>
    <recommendedName>
        <fullName evidence="5">CHY-type domain-containing protein</fullName>
    </recommendedName>
</protein>
<evidence type="ECO:0000256" key="4">
    <source>
        <dbReference type="PROSITE-ProRule" id="PRU00601"/>
    </source>
</evidence>
<dbReference type="Proteomes" id="UP000509704">
    <property type="component" value="Chromosome 8"/>
</dbReference>
<keyword evidence="1" id="KW-0479">Metal-binding</keyword>
<dbReference type="GO" id="GO:0008270">
    <property type="term" value="F:zinc ion binding"/>
    <property type="evidence" value="ECO:0007669"/>
    <property type="project" value="UniProtKB-KW"/>
</dbReference>
<dbReference type="InterPro" id="IPR016694">
    <property type="entry name" value="UCP017292"/>
</dbReference>
<proteinExistence type="predicted"/>
<dbReference type="SUPFAM" id="SSF161219">
    <property type="entry name" value="CHY zinc finger-like"/>
    <property type="match status" value="1"/>
</dbReference>
<dbReference type="InterPro" id="IPR008913">
    <property type="entry name" value="Znf_CHY"/>
</dbReference>
<dbReference type="PANTHER" id="PTHR28082">
    <property type="entry name" value="ZINC FINGER PROTEIN"/>
    <property type="match status" value="1"/>
</dbReference>
<dbReference type="InterPro" id="IPR052604">
    <property type="entry name" value="Mito_Tim_assembly_helper"/>
</dbReference>
<evidence type="ECO:0000256" key="3">
    <source>
        <dbReference type="ARBA" id="ARBA00022833"/>
    </source>
</evidence>
<dbReference type="GO" id="GO:0005758">
    <property type="term" value="C:mitochondrial intermembrane space"/>
    <property type="evidence" value="ECO:0007669"/>
    <property type="project" value="TreeGrafter"/>
</dbReference>
<dbReference type="PANTHER" id="PTHR28082:SF1">
    <property type="entry name" value="HELPER OF TIM PROTEIN 13"/>
    <property type="match status" value="1"/>
</dbReference>
<gene>
    <name evidence="6" type="ORF">HG535_0H00460</name>
</gene>
<keyword evidence="3" id="KW-0862">Zinc</keyword>
<evidence type="ECO:0000313" key="7">
    <source>
        <dbReference type="Proteomes" id="UP000509704"/>
    </source>
</evidence>
<evidence type="ECO:0000256" key="1">
    <source>
        <dbReference type="ARBA" id="ARBA00022723"/>
    </source>
</evidence>
<evidence type="ECO:0000256" key="2">
    <source>
        <dbReference type="ARBA" id="ARBA00022771"/>
    </source>
</evidence>
<reference evidence="6 7" key="1">
    <citation type="submission" date="2020-07" db="EMBL/GenBank/DDBJ databases">
        <title>The yeast mating-type switching endonuclease HO is a domesticated member of an unorthodox homing genetic element family.</title>
        <authorList>
            <person name="Coughlan A.Y."/>
            <person name="Lombardi L."/>
            <person name="Braun-Galleani S."/>
            <person name="Martos A.R."/>
            <person name="Galeote V."/>
            <person name="Bigey F."/>
            <person name="Dequin S."/>
            <person name="Byrne K.P."/>
            <person name="Wolfe K.H."/>
        </authorList>
    </citation>
    <scope>NUCLEOTIDE SEQUENCE [LARGE SCALE GENOMIC DNA]</scope>
    <source>
        <strain evidence="6 7">NRRL Y-6702</strain>
    </source>
</reference>
<dbReference type="GeneID" id="59238523"/>
<dbReference type="PROSITE" id="PS51266">
    <property type="entry name" value="ZF_CHY"/>
    <property type="match status" value="1"/>
</dbReference>
<sequence>MPRIKGKLVDQQSRCVHWNSPLDIVGLKFKCCESFYACYSCHKELTDHKIEKYDLLENANGKFIKCGVCNEELTFREYTRSLSCLHCKSNFNPMCKLHYHLYFDNANAVH</sequence>
<dbReference type="GO" id="GO:0045041">
    <property type="term" value="P:protein import into mitochondrial intermembrane space"/>
    <property type="evidence" value="ECO:0007669"/>
    <property type="project" value="TreeGrafter"/>
</dbReference>
<feature type="domain" description="CHY-type" evidence="5">
    <location>
        <begin position="8"/>
        <end position="89"/>
    </location>
</feature>
<dbReference type="KEGG" id="zmk:HG535_0H00460"/>
<dbReference type="Pfam" id="PF05495">
    <property type="entry name" value="zf-CHY"/>
    <property type="match status" value="1"/>
</dbReference>
<accession>A0A7H9B7M0</accession>
<dbReference type="RefSeq" id="XP_037146446.1">
    <property type="nucleotide sequence ID" value="XM_037290551.1"/>
</dbReference>
<name>A0A7H9B7M0_ZYGMR</name>
<dbReference type="PIRSF" id="PIRSF017292">
    <property type="entry name" value="UCP017292_Znf_CHY"/>
    <property type="match status" value="1"/>
</dbReference>
<keyword evidence="7" id="KW-1185">Reference proteome</keyword>
<dbReference type="EMBL" id="CP058611">
    <property type="protein sequence ID" value="QLG74721.1"/>
    <property type="molecule type" value="Genomic_DNA"/>
</dbReference>
<organism evidence="6 7">
    <name type="scientific">Zygotorulaspora mrakii</name>
    <name type="common">Zygosaccharomyces mrakii</name>
    <dbReference type="NCBI Taxonomy" id="42260"/>
    <lineage>
        <taxon>Eukaryota</taxon>
        <taxon>Fungi</taxon>
        <taxon>Dikarya</taxon>
        <taxon>Ascomycota</taxon>
        <taxon>Saccharomycotina</taxon>
        <taxon>Saccharomycetes</taxon>
        <taxon>Saccharomycetales</taxon>
        <taxon>Saccharomycetaceae</taxon>
        <taxon>Zygotorulaspora</taxon>
    </lineage>
</organism>